<dbReference type="AlphaFoldDB" id="A0A1Y0C851"/>
<dbReference type="InterPro" id="IPR013830">
    <property type="entry name" value="SGNH_hydro"/>
</dbReference>
<dbReference type="PANTHER" id="PTHR43784">
    <property type="entry name" value="GDSL-LIKE LIPASE/ACYLHYDROLASE, PUTATIVE (AFU_ORTHOLOGUE AFUA_2G00820)-RELATED"/>
    <property type="match status" value="1"/>
</dbReference>
<organism evidence="3 4">
    <name type="scientific">Mycobacterium dioxanotrophicus</name>
    <dbReference type="NCBI Taxonomy" id="482462"/>
    <lineage>
        <taxon>Bacteria</taxon>
        <taxon>Bacillati</taxon>
        <taxon>Actinomycetota</taxon>
        <taxon>Actinomycetes</taxon>
        <taxon>Mycobacteriales</taxon>
        <taxon>Mycobacteriaceae</taxon>
        <taxon>Mycobacterium</taxon>
    </lineage>
</organism>
<evidence type="ECO:0000313" key="4">
    <source>
        <dbReference type="Proteomes" id="UP000195331"/>
    </source>
</evidence>
<dbReference type="PANTHER" id="PTHR43784:SF2">
    <property type="entry name" value="GDSL-LIKE LIPASE_ACYLHYDROLASE, PUTATIVE (AFU_ORTHOLOGUE AFUA_2G00820)-RELATED"/>
    <property type="match status" value="1"/>
</dbReference>
<evidence type="ECO:0000313" key="3">
    <source>
        <dbReference type="EMBL" id="ART71403.1"/>
    </source>
</evidence>
<evidence type="ECO:0000259" key="2">
    <source>
        <dbReference type="Pfam" id="PF13472"/>
    </source>
</evidence>
<protein>
    <recommendedName>
        <fullName evidence="2">SGNH hydrolase-type esterase domain-containing protein</fullName>
    </recommendedName>
</protein>
<dbReference type="OrthoDB" id="1828825at2"/>
<reference evidence="3 4" key="1">
    <citation type="submission" date="2017-04" db="EMBL/GenBank/DDBJ databases">
        <title>Whole Genome Sequence of 1,4-Dioxane Degrading Bacterium Mycobacterium dioxanotrophicus PH-06.</title>
        <authorList>
            <person name="He Y."/>
        </authorList>
    </citation>
    <scope>NUCLEOTIDE SEQUENCE [LARGE SCALE GENOMIC DNA]</scope>
    <source>
        <strain evidence="3 4">PH-06</strain>
    </source>
</reference>
<gene>
    <name evidence="3" type="ORF">BTO20_25210</name>
</gene>
<evidence type="ECO:0000256" key="1">
    <source>
        <dbReference type="SAM" id="MobiDB-lite"/>
    </source>
</evidence>
<feature type="domain" description="SGNH hydrolase-type esterase" evidence="2">
    <location>
        <begin position="248"/>
        <end position="448"/>
    </location>
</feature>
<keyword evidence="4" id="KW-1185">Reference proteome</keyword>
<dbReference type="Pfam" id="PF13472">
    <property type="entry name" value="Lipase_GDSL_2"/>
    <property type="match status" value="1"/>
</dbReference>
<dbReference type="KEGG" id="mdx:BTO20_25210"/>
<dbReference type="InterPro" id="IPR036514">
    <property type="entry name" value="SGNH_hydro_sf"/>
</dbReference>
<dbReference type="Proteomes" id="UP000195331">
    <property type="component" value="Chromosome"/>
</dbReference>
<feature type="region of interest" description="Disordered" evidence="1">
    <location>
        <begin position="67"/>
        <end position="92"/>
    </location>
</feature>
<accession>A0A1Y0C851</accession>
<proteinExistence type="predicted"/>
<dbReference type="Gene3D" id="3.40.50.1110">
    <property type="entry name" value="SGNH hydrolase"/>
    <property type="match status" value="1"/>
</dbReference>
<dbReference type="InterPro" id="IPR053140">
    <property type="entry name" value="GDSL_Rv0518-like"/>
</dbReference>
<name>A0A1Y0C851_9MYCO</name>
<dbReference type="EMBL" id="CP020809">
    <property type="protein sequence ID" value="ART71403.1"/>
    <property type="molecule type" value="Genomic_DNA"/>
</dbReference>
<dbReference type="RefSeq" id="WP_087078788.1">
    <property type="nucleotide sequence ID" value="NZ_CP020809.1"/>
</dbReference>
<dbReference type="SUPFAM" id="SSF52266">
    <property type="entry name" value="SGNH hydrolase"/>
    <property type="match status" value="1"/>
</dbReference>
<dbReference type="CDD" id="cd01830">
    <property type="entry name" value="XynE_like"/>
    <property type="match status" value="1"/>
</dbReference>
<sequence length="464" mass="48520">MDHTPYRRTTTAGSHCAATTCSLVHQALSITAVGLAALVGSPGVAAAAPLPRCTDQGWVGVWAAAPSDASRGTDTSDSFDTDQFDQSMNPKSAVRNETTRAILTPTYGGSTARVRLSNRFGAVPVTFAHATIAHRASEAALVPDTVQALTFNGGQDVTVAPGHDVVSDPVGFSFQAFEPLAVSVYVAGDVGKPTEHYTARQTSYLTPEDAGDHTTDVDGGAFTQRTTTRPFVTGVDVLAPRSTGAVVALGDSITDGFQQPADVNTEAQDSLDVDGRWPDVLARRLLAAHRPLAVLNMGIAGNAVLQDGSTEGSDVFGPAAIRRLDADVLSQDGVTTVILLEGINDLSISPVATVDELIGGYRQLIERMHAHGLRVLLGTITPAGGAEGVPADAEAKRQAVNTWIRDKSPADAVVDFDAVVRDPADPTRIAPQYDGGDHLHFNLAGYQAMGDAIPLDQLRNPACS</sequence>